<evidence type="ECO:0000256" key="15">
    <source>
        <dbReference type="HAMAP-Rule" id="MF_00283"/>
    </source>
</evidence>
<dbReference type="FunFam" id="2.40.50.140:FF:000045">
    <property type="entry name" value="Phenylalanine--tRNA ligase beta subunit"/>
    <property type="match status" value="1"/>
</dbReference>
<keyword evidence="5 16" id="KW-0820">tRNA-binding</keyword>
<dbReference type="PANTHER" id="PTHR10947">
    <property type="entry name" value="PHENYLALANYL-TRNA SYNTHETASE BETA CHAIN AND LEUCINE-RICH REPEAT-CONTAINING PROTEIN 47"/>
    <property type="match status" value="1"/>
</dbReference>
<dbReference type="Pfam" id="PF03484">
    <property type="entry name" value="B5"/>
    <property type="match status" value="1"/>
</dbReference>
<feature type="domain" description="TRNA-binding" evidence="17">
    <location>
        <begin position="44"/>
        <end position="156"/>
    </location>
</feature>
<dbReference type="NCBIfam" id="TIGR00472">
    <property type="entry name" value="pheT_bact"/>
    <property type="match status" value="1"/>
</dbReference>
<dbReference type="GO" id="GO:0009328">
    <property type="term" value="C:phenylalanine-tRNA ligase complex"/>
    <property type="evidence" value="ECO:0007669"/>
    <property type="project" value="TreeGrafter"/>
</dbReference>
<feature type="domain" description="B5" evidence="19">
    <location>
        <begin position="415"/>
        <end position="489"/>
    </location>
</feature>
<dbReference type="Gene3D" id="3.30.70.380">
    <property type="entry name" value="Ferrodoxin-fold anticodon-binding domain"/>
    <property type="match status" value="1"/>
</dbReference>
<accession>A0A7G5FF22</accession>
<keyword evidence="21" id="KW-1185">Reference proteome</keyword>
<evidence type="ECO:0000256" key="5">
    <source>
        <dbReference type="ARBA" id="ARBA00022555"/>
    </source>
</evidence>
<evidence type="ECO:0000256" key="2">
    <source>
        <dbReference type="ARBA" id="ARBA00008653"/>
    </source>
</evidence>
<dbReference type="SMART" id="SM00874">
    <property type="entry name" value="B5"/>
    <property type="match status" value="1"/>
</dbReference>
<evidence type="ECO:0000256" key="11">
    <source>
        <dbReference type="ARBA" id="ARBA00022884"/>
    </source>
</evidence>
<comment type="caution">
    <text evidence="15">Lacks conserved residue(s) required for the propagation of feature annotation.</text>
</comment>
<dbReference type="PANTHER" id="PTHR10947:SF0">
    <property type="entry name" value="PHENYLALANINE--TRNA LIGASE BETA SUBUNIT"/>
    <property type="match status" value="1"/>
</dbReference>
<evidence type="ECO:0000256" key="3">
    <source>
        <dbReference type="ARBA" id="ARBA00011209"/>
    </source>
</evidence>
<dbReference type="InterPro" id="IPR005147">
    <property type="entry name" value="tRNA_synthase_B5-dom"/>
</dbReference>
<evidence type="ECO:0000256" key="4">
    <source>
        <dbReference type="ARBA" id="ARBA00022490"/>
    </source>
</evidence>
<evidence type="ECO:0000256" key="9">
    <source>
        <dbReference type="ARBA" id="ARBA00022840"/>
    </source>
</evidence>
<dbReference type="EC" id="6.1.1.20" evidence="15"/>
<dbReference type="SUPFAM" id="SSF56037">
    <property type="entry name" value="PheT/TilS domain"/>
    <property type="match status" value="1"/>
</dbReference>
<dbReference type="SMART" id="SM00873">
    <property type="entry name" value="B3_4"/>
    <property type="match status" value="1"/>
</dbReference>
<sequence>MLLSQNWVTSLLQAKNPGWSVTAEEMDAGYVRVGFETEGYAPIEKTTGPLVLGIVEHIEELTGFKKPIRYCKVNVGNPEPQGIVCGARNFAEGDMVVVSLPGAELPGGFKIAARKTYDHISDGMICSAAELGMADKQTKGIITLPKDAGKPGDDARPVLGLDDTIFDVNVTPDRGYALSARGLTRELASAFDLQFADVALEPSIAGVTVDVPEVSGEALPVTLEPDTKAVRFGLRKVTGIDPTAKTPFWMERELLLSGQRLVNLPTDITNFVMILLGQPMHAFDATKIQGSLTVRNAAAGEKLTTLDHVDRELHEEDVVICDEQGIQSLAGVMGGSTSEIADDTTDVYLEAAIWDPITVARTCRRHKLSSEASRRFERGVDPTLPEIALDIAASLLVQYGGGTIEAGRTMVGATPAAASVVMDVDFPGKIAGVEYPRESVVKRLQEVGCEVSGEEILQVTPPAWRADLTYKEALVEEVLRLEGLEDIPSIVPTAPAGRGLTPAQLRRRAITHALAYNGYLEILPTPFIANDVFDVWGLDANDPRRQVVKVQNPLESDHAILGTTLLPSMLEAIKRNVARGQHDITLYGVEQVSFARGKGVSPMPSVSERPAEETIAELIESLPHQPLHVAVVGCGALEPEGPWGEARAYTYADAIEAAQVVARAADVKLELENAEMLPWHPGRCAALKVDGKVVGYAGELHPQVMERAGLPARTCAMELDITALPFAPSFPAPALSAFPALLQDLALVVDEDIPAESVRTVVAEAAGELLEKAQLFDVYRSEQLGEGKKSLAFSLVFRAADRTLTDEECNEARLAAADAAAQAFGAQMRA</sequence>
<dbReference type="FunFam" id="3.30.930.10:FF:000130">
    <property type="entry name" value="Phenylalanine--tRNA ligase beta subunit"/>
    <property type="match status" value="1"/>
</dbReference>
<dbReference type="Gene3D" id="3.30.56.10">
    <property type="match status" value="2"/>
</dbReference>
<keyword evidence="6 15" id="KW-0436">Ligase</keyword>
<dbReference type="Gene3D" id="3.30.930.10">
    <property type="entry name" value="Bira Bifunctional Protein, Domain 2"/>
    <property type="match status" value="1"/>
</dbReference>
<dbReference type="InterPro" id="IPR041616">
    <property type="entry name" value="PheRS_beta_core"/>
</dbReference>
<dbReference type="InterPro" id="IPR045864">
    <property type="entry name" value="aa-tRNA-synth_II/BPL/LPL"/>
</dbReference>
<dbReference type="SUPFAM" id="SSF50249">
    <property type="entry name" value="Nucleic acid-binding proteins"/>
    <property type="match status" value="1"/>
</dbReference>
<protein>
    <recommendedName>
        <fullName evidence="15">Phenylalanine--tRNA ligase beta subunit</fullName>
        <ecNumber evidence="15">6.1.1.20</ecNumber>
    </recommendedName>
    <alternativeName>
        <fullName evidence="15">Phenylalanyl-tRNA synthetase beta subunit</fullName>
        <shortName evidence="15">PheRS</shortName>
    </alternativeName>
</protein>
<name>A0A7G5FF22_9CORY</name>
<dbReference type="GO" id="GO:0005524">
    <property type="term" value="F:ATP binding"/>
    <property type="evidence" value="ECO:0007669"/>
    <property type="project" value="UniProtKB-UniRule"/>
</dbReference>
<dbReference type="GO" id="GO:0000049">
    <property type="term" value="F:tRNA binding"/>
    <property type="evidence" value="ECO:0007669"/>
    <property type="project" value="UniProtKB-UniRule"/>
</dbReference>
<feature type="binding site" evidence="15">
    <location>
        <position position="476"/>
    </location>
    <ligand>
        <name>Mg(2+)</name>
        <dbReference type="ChEBI" id="CHEBI:18420"/>
        <note>shared with alpha subunit</note>
    </ligand>
</feature>
<dbReference type="Pfam" id="PF03147">
    <property type="entry name" value="FDX-ACB"/>
    <property type="match status" value="1"/>
</dbReference>
<feature type="binding site" evidence="15">
    <location>
        <position position="477"/>
    </location>
    <ligand>
        <name>Mg(2+)</name>
        <dbReference type="ChEBI" id="CHEBI:18420"/>
        <note>shared with alpha subunit</note>
    </ligand>
</feature>
<keyword evidence="8 15" id="KW-0547">Nucleotide-binding</keyword>
<evidence type="ECO:0000256" key="12">
    <source>
        <dbReference type="ARBA" id="ARBA00022917"/>
    </source>
</evidence>
<keyword evidence="10 15" id="KW-0460">Magnesium</keyword>
<dbReference type="GO" id="GO:0004826">
    <property type="term" value="F:phenylalanine-tRNA ligase activity"/>
    <property type="evidence" value="ECO:0007669"/>
    <property type="project" value="UniProtKB-UniRule"/>
</dbReference>
<dbReference type="InterPro" id="IPR005146">
    <property type="entry name" value="B3/B4_tRNA-bd"/>
</dbReference>
<evidence type="ECO:0000313" key="21">
    <source>
        <dbReference type="Proteomes" id="UP000515570"/>
    </source>
</evidence>
<evidence type="ECO:0000256" key="8">
    <source>
        <dbReference type="ARBA" id="ARBA00022741"/>
    </source>
</evidence>
<evidence type="ECO:0000256" key="13">
    <source>
        <dbReference type="ARBA" id="ARBA00023146"/>
    </source>
</evidence>
<dbReference type="PROSITE" id="PS51483">
    <property type="entry name" value="B5"/>
    <property type="match status" value="1"/>
</dbReference>
<keyword evidence="13 15" id="KW-0030">Aminoacyl-tRNA synthetase</keyword>
<keyword evidence="11 16" id="KW-0694">RNA-binding</keyword>
<feature type="domain" description="FDX-ACB" evidence="18">
    <location>
        <begin position="736"/>
        <end position="829"/>
    </location>
</feature>
<keyword evidence="7 15" id="KW-0479">Metal-binding</keyword>
<evidence type="ECO:0000256" key="1">
    <source>
        <dbReference type="ARBA" id="ARBA00004496"/>
    </source>
</evidence>
<dbReference type="CDD" id="cd02796">
    <property type="entry name" value="tRNA_bind_bactPheRS"/>
    <property type="match status" value="1"/>
</dbReference>
<evidence type="ECO:0000256" key="16">
    <source>
        <dbReference type="PROSITE-ProRule" id="PRU00209"/>
    </source>
</evidence>
<dbReference type="InterPro" id="IPR004532">
    <property type="entry name" value="Phe-tRNA-ligase_IIc_bsu_bact"/>
</dbReference>
<dbReference type="RefSeq" id="WP_182386018.1">
    <property type="nucleotide sequence ID" value="NZ_CP059833.1"/>
</dbReference>
<organism evidence="20 21">
    <name type="scientific">Corynebacterium hindlerae</name>
    <dbReference type="NCBI Taxonomy" id="699041"/>
    <lineage>
        <taxon>Bacteria</taxon>
        <taxon>Bacillati</taxon>
        <taxon>Actinomycetota</taxon>
        <taxon>Actinomycetes</taxon>
        <taxon>Mycobacteriales</taxon>
        <taxon>Corynebacteriaceae</taxon>
        <taxon>Corynebacterium</taxon>
    </lineage>
</organism>
<dbReference type="SUPFAM" id="SSF46955">
    <property type="entry name" value="Putative DNA-binding domain"/>
    <property type="match status" value="1"/>
</dbReference>
<evidence type="ECO:0000259" key="18">
    <source>
        <dbReference type="PROSITE" id="PS51447"/>
    </source>
</evidence>
<dbReference type="Pfam" id="PF03483">
    <property type="entry name" value="B3_4"/>
    <property type="match status" value="1"/>
</dbReference>
<dbReference type="InterPro" id="IPR005121">
    <property type="entry name" value="Fdx_antiC-bd"/>
</dbReference>
<dbReference type="FunFam" id="3.30.70.380:FF:000001">
    <property type="entry name" value="Phenylalanine--tRNA ligase beta subunit"/>
    <property type="match status" value="1"/>
</dbReference>
<dbReference type="InterPro" id="IPR009061">
    <property type="entry name" value="DNA-bd_dom_put_sf"/>
</dbReference>
<dbReference type="GO" id="GO:0006432">
    <property type="term" value="P:phenylalanyl-tRNA aminoacylation"/>
    <property type="evidence" value="ECO:0007669"/>
    <property type="project" value="UniProtKB-UniRule"/>
</dbReference>
<evidence type="ECO:0000259" key="19">
    <source>
        <dbReference type="PROSITE" id="PS51483"/>
    </source>
</evidence>
<dbReference type="GO" id="GO:0000287">
    <property type="term" value="F:magnesium ion binding"/>
    <property type="evidence" value="ECO:0007669"/>
    <property type="project" value="UniProtKB-UniRule"/>
</dbReference>
<dbReference type="Gene3D" id="3.50.40.10">
    <property type="entry name" value="Phenylalanyl-trna Synthetase, Chain B, domain 3"/>
    <property type="match status" value="1"/>
</dbReference>
<keyword evidence="9 15" id="KW-0067">ATP-binding</keyword>
<reference evidence="20 21" key="1">
    <citation type="submission" date="2020-07" db="EMBL/GenBank/DDBJ databases">
        <title>non toxigenic Corynebacterium sp. nov from a clinical source.</title>
        <authorList>
            <person name="Bernier A.-M."/>
            <person name="Bernard K."/>
        </authorList>
    </citation>
    <scope>NUCLEOTIDE SEQUENCE [LARGE SCALE GENOMIC DNA]</scope>
    <source>
        <strain evidence="21">NML 93-0612</strain>
    </source>
</reference>
<keyword evidence="4 15" id="KW-0963">Cytoplasm</keyword>
<keyword evidence="12 15" id="KW-0648">Protein biosynthesis</keyword>
<gene>
    <name evidence="15" type="primary">pheT</name>
    <name evidence="20" type="ORF">HW450_00100</name>
</gene>
<dbReference type="Gene3D" id="2.40.50.140">
    <property type="entry name" value="Nucleic acid-binding proteins"/>
    <property type="match status" value="1"/>
</dbReference>
<proteinExistence type="inferred from homology"/>
<dbReference type="InterPro" id="IPR020825">
    <property type="entry name" value="Phe-tRNA_synthase-like_B3/B4"/>
</dbReference>
<dbReference type="InterPro" id="IPR002547">
    <property type="entry name" value="tRNA-bd_dom"/>
</dbReference>
<dbReference type="InterPro" id="IPR012340">
    <property type="entry name" value="NA-bd_OB-fold"/>
</dbReference>
<evidence type="ECO:0000313" key="20">
    <source>
        <dbReference type="EMBL" id="QMV85213.1"/>
    </source>
</evidence>
<comment type="subcellular location">
    <subcellularLocation>
        <location evidence="1 15">Cytoplasm</location>
    </subcellularLocation>
</comment>
<comment type="catalytic activity">
    <reaction evidence="14 15">
        <text>tRNA(Phe) + L-phenylalanine + ATP = L-phenylalanyl-tRNA(Phe) + AMP + diphosphate + H(+)</text>
        <dbReference type="Rhea" id="RHEA:19413"/>
        <dbReference type="Rhea" id="RHEA-COMP:9668"/>
        <dbReference type="Rhea" id="RHEA-COMP:9699"/>
        <dbReference type="ChEBI" id="CHEBI:15378"/>
        <dbReference type="ChEBI" id="CHEBI:30616"/>
        <dbReference type="ChEBI" id="CHEBI:33019"/>
        <dbReference type="ChEBI" id="CHEBI:58095"/>
        <dbReference type="ChEBI" id="CHEBI:78442"/>
        <dbReference type="ChEBI" id="CHEBI:78531"/>
        <dbReference type="ChEBI" id="CHEBI:456215"/>
        <dbReference type="EC" id="6.1.1.20"/>
    </reaction>
</comment>
<dbReference type="HAMAP" id="MF_00283">
    <property type="entry name" value="Phe_tRNA_synth_beta1"/>
    <property type="match status" value="1"/>
</dbReference>
<comment type="similarity">
    <text evidence="2 15">Belongs to the phenylalanyl-tRNA synthetase beta subunit family. Type 1 subfamily.</text>
</comment>
<dbReference type="SUPFAM" id="SSF55681">
    <property type="entry name" value="Class II aaRS and biotin synthetases"/>
    <property type="match status" value="1"/>
</dbReference>
<dbReference type="AlphaFoldDB" id="A0A7G5FF22"/>
<dbReference type="InterPro" id="IPR036690">
    <property type="entry name" value="Fdx_antiC-bd_sf"/>
</dbReference>
<dbReference type="InterPro" id="IPR033714">
    <property type="entry name" value="tRNA_bind_bactPheRS"/>
</dbReference>
<evidence type="ECO:0000256" key="7">
    <source>
        <dbReference type="ARBA" id="ARBA00022723"/>
    </source>
</evidence>
<dbReference type="Proteomes" id="UP000515570">
    <property type="component" value="Chromosome"/>
</dbReference>
<dbReference type="PROSITE" id="PS51447">
    <property type="entry name" value="FDX_ACB"/>
    <property type="match status" value="1"/>
</dbReference>
<evidence type="ECO:0000259" key="17">
    <source>
        <dbReference type="PROSITE" id="PS50886"/>
    </source>
</evidence>
<evidence type="ECO:0000256" key="10">
    <source>
        <dbReference type="ARBA" id="ARBA00022842"/>
    </source>
</evidence>
<dbReference type="InterPro" id="IPR045060">
    <property type="entry name" value="Phe-tRNA-ligase_IIc_bsu"/>
</dbReference>
<dbReference type="CDD" id="cd00769">
    <property type="entry name" value="PheRS_beta_core"/>
    <property type="match status" value="1"/>
</dbReference>
<dbReference type="Pfam" id="PF01588">
    <property type="entry name" value="tRNA_bind"/>
    <property type="match status" value="1"/>
</dbReference>
<evidence type="ECO:0000256" key="14">
    <source>
        <dbReference type="ARBA" id="ARBA00049255"/>
    </source>
</evidence>
<feature type="binding site" evidence="15">
    <location>
        <position position="467"/>
    </location>
    <ligand>
        <name>Mg(2+)</name>
        <dbReference type="ChEBI" id="CHEBI:18420"/>
        <note>shared with alpha subunit</note>
    </ligand>
</feature>
<comment type="subunit">
    <text evidence="3 15">Tetramer of two alpha and two beta subunits.</text>
</comment>
<evidence type="ECO:0000256" key="6">
    <source>
        <dbReference type="ARBA" id="ARBA00022598"/>
    </source>
</evidence>
<dbReference type="SMART" id="SM00896">
    <property type="entry name" value="FDX-ACB"/>
    <property type="match status" value="1"/>
</dbReference>
<dbReference type="EMBL" id="CP059833">
    <property type="protein sequence ID" value="QMV85213.1"/>
    <property type="molecule type" value="Genomic_DNA"/>
</dbReference>
<dbReference type="PROSITE" id="PS50886">
    <property type="entry name" value="TRBD"/>
    <property type="match status" value="1"/>
</dbReference>
<dbReference type="SUPFAM" id="SSF54991">
    <property type="entry name" value="Anticodon-binding domain of PheRS"/>
    <property type="match status" value="1"/>
</dbReference>
<comment type="cofactor">
    <cofactor evidence="15">
        <name>Mg(2+)</name>
        <dbReference type="ChEBI" id="CHEBI:18420"/>
    </cofactor>
    <text evidence="15">Binds 2 magnesium ions per tetramer.</text>
</comment>
<dbReference type="Pfam" id="PF17759">
    <property type="entry name" value="tRNA_synthFbeta"/>
    <property type="match status" value="1"/>
</dbReference>